<feature type="signal peptide" evidence="1">
    <location>
        <begin position="1"/>
        <end position="19"/>
    </location>
</feature>
<proteinExistence type="predicted"/>
<protein>
    <submittedName>
        <fullName evidence="2">Uncharacterized protein</fullName>
    </submittedName>
</protein>
<dbReference type="EMBL" id="JAHRIQ010023670">
    <property type="protein sequence ID" value="MEQ2228322.1"/>
    <property type="molecule type" value="Genomic_DNA"/>
</dbReference>
<keyword evidence="3" id="KW-1185">Reference proteome</keyword>
<evidence type="ECO:0000313" key="2">
    <source>
        <dbReference type="EMBL" id="MEQ2228322.1"/>
    </source>
</evidence>
<gene>
    <name evidence="2" type="ORF">ILYODFUR_007698</name>
</gene>
<accession>A0ABV0T9U9</accession>
<organism evidence="2 3">
    <name type="scientific">Ilyodon furcidens</name>
    <name type="common">goldbreast splitfin</name>
    <dbReference type="NCBI Taxonomy" id="33524"/>
    <lineage>
        <taxon>Eukaryota</taxon>
        <taxon>Metazoa</taxon>
        <taxon>Chordata</taxon>
        <taxon>Craniata</taxon>
        <taxon>Vertebrata</taxon>
        <taxon>Euteleostomi</taxon>
        <taxon>Actinopterygii</taxon>
        <taxon>Neopterygii</taxon>
        <taxon>Teleostei</taxon>
        <taxon>Neoteleostei</taxon>
        <taxon>Acanthomorphata</taxon>
        <taxon>Ovalentaria</taxon>
        <taxon>Atherinomorphae</taxon>
        <taxon>Cyprinodontiformes</taxon>
        <taxon>Goodeidae</taxon>
        <taxon>Ilyodon</taxon>
    </lineage>
</organism>
<evidence type="ECO:0000313" key="3">
    <source>
        <dbReference type="Proteomes" id="UP001482620"/>
    </source>
</evidence>
<reference evidence="2 3" key="1">
    <citation type="submission" date="2021-06" db="EMBL/GenBank/DDBJ databases">
        <authorList>
            <person name="Palmer J.M."/>
        </authorList>
    </citation>
    <scope>NUCLEOTIDE SEQUENCE [LARGE SCALE GENOMIC DNA]</scope>
    <source>
        <strain evidence="3">if_2019</strain>
        <tissue evidence="2">Muscle</tissue>
    </source>
</reference>
<keyword evidence="1" id="KW-0732">Signal</keyword>
<name>A0ABV0T9U9_9TELE</name>
<sequence>METGAALLLLVALLGKSSAVSFYGDSISFSPVQMNTDGRYKVTFFHRENGRNDCQNQAPLLCEGGECMDLDESDTLRTDQDSSGQGRWCHTEKRTTATFQANGTSFTLR</sequence>
<evidence type="ECO:0000256" key="1">
    <source>
        <dbReference type="SAM" id="SignalP"/>
    </source>
</evidence>
<comment type="caution">
    <text evidence="2">The sequence shown here is derived from an EMBL/GenBank/DDBJ whole genome shotgun (WGS) entry which is preliminary data.</text>
</comment>
<dbReference type="Proteomes" id="UP001482620">
    <property type="component" value="Unassembled WGS sequence"/>
</dbReference>
<feature type="chain" id="PRO_5046435510" evidence="1">
    <location>
        <begin position="20"/>
        <end position="109"/>
    </location>
</feature>